<organism evidence="3 4">
    <name type="scientific">Nibrella viscosa</name>
    <dbReference type="NCBI Taxonomy" id="1084524"/>
    <lineage>
        <taxon>Bacteria</taxon>
        <taxon>Pseudomonadati</taxon>
        <taxon>Bacteroidota</taxon>
        <taxon>Cytophagia</taxon>
        <taxon>Cytophagales</taxon>
        <taxon>Spirosomataceae</taxon>
        <taxon>Nibrella</taxon>
    </lineage>
</organism>
<dbReference type="InterPro" id="IPR007863">
    <property type="entry name" value="Peptidase_M16_C"/>
</dbReference>
<feature type="domain" description="Peptidase M16 C-terminal" evidence="2">
    <location>
        <begin position="183"/>
        <end position="357"/>
    </location>
</feature>
<dbReference type="PANTHER" id="PTHR11851:SF224">
    <property type="entry name" value="PROCESSING PROTEASE"/>
    <property type="match status" value="1"/>
</dbReference>
<dbReference type="RefSeq" id="WP_345269754.1">
    <property type="nucleotide sequence ID" value="NZ_BAABHB010000009.1"/>
</dbReference>
<proteinExistence type="predicted"/>
<evidence type="ECO:0000259" key="2">
    <source>
        <dbReference type="Pfam" id="PF05193"/>
    </source>
</evidence>
<feature type="domain" description="Peptidase M16 N-terminal" evidence="1">
    <location>
        <begin position="50"/>
        <end position="146"/>
    </location>
</feature>
<keyword evidence="4" id="KW-1185">Reference proteome</keyword>
<protein>
    <submittedName>
        <fullName evidence="3">Pitrilysin family protein</fullName>
    </submittedName>
</protein>
<gene>
    <name evidence="3" type="ORF">GCM10023187_40300</name>
</gene>
<name>A0ABP8KPS7_9BACT</name>
<dbReference type="InterPro" id="IPR011249">
    <property type="entry name" value="Metalloenz_LuxS/M16"/>
</dbReference>
<evidence type="ECO:0000313" key="4">
    <source>
        <dbReference type="Proteomes" id="UP001500936"/>
    </source>
</evidence>
<dbReference type="Pfam" id="PF00675">
    <property type="entry name" value="Peptidase_M16"/>
    <property type="match status" value="1"/>
</dbReference>
<dbReference type="Gene3D" id="3.30.830.10">
    <property type="entry name" value="Metalloenzyme, LuxS/M16 peptidase-like"/>
    <property type="match status" value="2"/>
</dbReference>
<evidence type="ECO:0000313" key="3">
    <source>
        <dbReference type="EMBL" id="GAA4412741.1"/>
    </source>
</evidence>
<reference evidence="4" key="1">
    <citation type="journal article" date="2019" name="Int. J. Syst. Evol. Microbiol.">
        <title>The Global Catalogue of Microorganisms (GCM) 10K type strain sequencing project: providing services to taxonomists for standard genome sequencing and annotation.</title>
        <authorList>
            <consortium name="The Broad Institute Genomics Platform"/>
            <consortium name="The Broad Institute Genome Sequencing Center for Infectious Disease"/>
            <person name="Wu L."/>
            <person name="Ma J."/>
        </authorList>
    </citation>
    <scope>NUCLEOTIDE SEQUENCE [LARGE SCALE GENOMIC DNA]</scope>
    <source>
        <strain evidence="4">JCM 17925</strain>
    </source>
</reference>
<dbReference type="Pfam" id="PF05193">
    <property type="entry name" value="Peptidase_M16_C"/>
    <property type="match status" value="1"/>
</dbReference>
<evidence type="ECO:0000259" key="1">
    <source>
        <dbReference type="Pfam" id="PF00675"/>
    </source>
</evidence>
<dbReference type="PANTHER" id="PTHR11851">
    <property type="entry name" value="METALLOPROTEASE"/>
    <property type="match status" value="1"/>
</dbReference>
<dbReference type="Proteomes" id="UP001500936">
    <property type="component" value="Unassembled WGS sequence"/>
</dbReference>
<sequence length="427" mass="48188">MTADRTQAPAYQAIHDIRLPAVEKHLLDNGQPLYLIAVDQQPVLRLECNFEAGAWYETQPNTAFFALKMLAEGTATRSSADISEYFDRYGAFLELNSGHDRASLVVYCLTKHLPAILPMLREMLTEPAFPQKEFNDLRNITTQNLRVNLEKNSYLAGVLFREQVFGNTHPYGRSQQLSDIDNLSIDAVVRFYEKTIRHQPFRVLLAGQAGIPEIALVNEVLGQLPIAQEGVPTAPARYDAGSSQSVVLDKPASIQSSIRLGRRLFTRQHPDYYKMLVTNEVLGGYFGSRLMKNIREEKGLTYGIWSSVAAFRHEGYFLIGTDVKKEFTQLTLDEIRKEILMLATEPVPDDELETVKNYMAGEFVGSLNTPFEIADRFKIVLYDNLPADFLHNHIANLRAITAEAIQETVNRYLTDDNLLEIVVGGKQ</sequence>
<accession>A0ABP8KPS7</accession>
<dbReference type="SUPFAM" id="SSF63411">
    <property type="entry name" value="LuxS/MPP-like metallohydrolase"/>
    <property type="match status" value="2"/>
</dbReference>
<dbReference type="InterPro" id="IPR050361">
    <property type="entry name" value="MPP/UQCRC_Complex"/>
</dbReference>
<comment type="caution">
    <text evidence="3">The sequence shown here is derived from an EMBL/GenBank/DDBJ whole genome shotgun (WGS) entry which is preliminary data.</text>
</comment>
<dbReference type="EMBL" id="BAABHB010000009">
    <property type="protein sequence ID" value="GAA4412741.1"/>
    <property type="molecule type" value="Genomic_DNA"/>
</dbReference>
<dbReference type="InterPro" id="IPR011765">
    <property type="entry name" value="Pept_M16_N"/>
</dbReference>